<proteinExistence type="predicted"/>
<dbReference type="GO" id="GO:0003677">
    <property type="term" value="F:DNA binding"/>
    <property type="evidence" value="ECO:0007669"/>
    <property type="project" value="UniProtKB-UniRule"/>
</dbReference>
<dbReference type="InterPro" id="IPR054156">
    <property type="entry name" value="YxaF_TetR_C"/>
</dbReference>
<dbReference type="RefSeq" id="WP_084234697.1">
    <property type="nucleotide sequence ID" value="NZ_FWXW01000004.1"/>
</dbReference>
<dbReference type="Pfam" id="PF00440">
    <property type="entry name" value="TetR_N"/>
    <property type="match status" value="1"/>
</dbReference>
<evidence type="ECO:0000256" key="3">
    <source>
        <dbReference type="ARBA" id="ARBA00023163"/>
    </source>
</evidence>
<dbReference type="PRINTS" id="PR00455">
    <property type="entry name" value="HTHTETR"/>
</dbReference>
<evidence type="ECO:0000256" key="4">
    <source>
        <dbReference type="PROSITE-ProRule" id="PRU00335"/>
    </source>
</evidence>
<keyword evidence="3" id="KW-0804">Transcription</keyword>
<dbReference type="PROSITE" id="PS50977">
    <property type="entry name" value="HTH_TETR_2"/>
    <property type="match status" value="1"/>
</dbReference>
<evidence type="ECO:0000256" key="1">
    <source>
        <dbReference type="ARBA" id="ARBA00023015"/>
    </source>
</evidence>
<dbReference type="PANTHER" id="PTHR47506">
    <property type="entry name" value="TRANSCRIPTIONAL REGULATORY PROTEIN"/>
    <property type="match status" value="1"/>
</dbReference>
<protein>
    <submittedName>
        <fullName evidence="6">Transcriptional regulator, TetR family</fullName>
    </submittedName>
</protein>
<dbReference type="EMBL" id="FWXW01000004">
    <property type="protein sequence ID" value="SMC65453.1"/>
    <property type="molecule type" value="Genomic_DNA"/>
</dbReference>
<evidence type="ECO:0000313" key="7">
    <source>
        <dbReference type="Proteomes" id="UP000192790"/>
    </source>
</evidence>
<dbReference type="AlphaFoldDB" id="A0A1W2AXP1"/>
<dbReference type="Gene3D" id="1.10.357.10">
    <property type="entry name" value="Tetracycline Repressor, domain 2"/>
    <property type="match status" value="1"/>
</dbReference>
<evidence type="ECO:0000313" key="6">
    <source>
        <dbReference type="EMBL" id="SMC65453.1"/>
    </source>
</evidence>
<feature type="domain" description="HTH tetR-type" evidence="5">
    <location>
        <begin position="1"/>
        <end position="61"/>
    </location>
</feature>
<dbReference type="InterPro" id="IPR036271">
    <property type="entry name" value="Tet_transcr_reg_TetR-rel_C_sf"/>
</dbReference>
<dbReference type="Pfam" id="PF21993">
    <property type="entry name" value="TetR_C_13_2"/>
    <property type="match status" value="1"/>
</dbReference>
<keyword evidence="1" id="KW-0805">Transcription regulation</keyword>
<name>A0A1W2AXP1_9FIRM</name>
<dbReference type="SUPFAM" id="SSF46689">
    <property type="entry name" value="Homeodomain-like"/>
    <property type="match status" value="1"/>
</dbReference>
<keyword evidence="2 4" id="KW-0238">DNA-binding</keyword>
<organism evidence="6 7">
    <name type="scientific">Papillibacter cinnamivorans DSM 12816</name>
    <dbReference type="NCBI Taxonomy" id="1122930"/>
    <lineage>
        <taxon>Bacteria</taxon>
        <taxon>Bacillati</taxon>
        <taxon>Bacillota</taxon>
        <taxon>Clostridia</taxon>
        <taxon>Eubacteriales</taxon>
        <taxon>Oscillospiraceae</taxon>
        <taxon>Papillibacter</taxon>
    </lineage>
</organism>
<keyword evidence="7" id="KW-1185">Reference proteome</keyword>
<sequence length="198" mass="22364">MNKKREMIEAAAVLIRSKGYENTKLSDILEATDTGKGQFYYYFASKRELGLAVLDYNYEYFHRNLLLGVLGSGKAPEVKFDEMLKWVVSFHGSMQAKSGCIFGNLTLEMSEHDEAFRAKLTEVFEAWSENLRRVLDEMFEPRGTAEAEEVNRLAGSIVGMIEGGILLMKSRQDIAALRDVTDWIRFLVASYASGHRAG</sequence>
<reference evidence="6 7" key="1">
    <citation type="submission" date="2017-04" db="EMBL/GenBank/DDBJ databases">
        <authorList>
            <person name="Afonso C.L."/>
            <person name="Miller P.J."/>
            <person name="Scott M.A."/>
            <person name="Spackman E."/>
            <person name="Goraichik I."/>
            <person name="Dimitrov K.M."/>
            <person name="Suarez D.L."/>
            <person name="Swayne D.E."/>
        </authorList>
    </citation>
    <scope>NUCLEOTIDE SEQUENCE [LARGE SCALE GENOMIC DNA]</scope>
    <source>
        <strain evidence="6 7">DSM 12816</strain>
    </source>
</reference>
<dbReference type="InterPro" id="IPR009057">
    <property type="entry name" value="Homeodomain-like_sf"/>
</dbReference>
<feature type="DNA-binding region" description="H-T-H motif" evidence="4">
    <location>
        <begin position="24"/>
        <end position="43"/>
    </location>
</feature>
<gene>
    <name evidence="6" type="ORF">SAMN02745168_2030</name>
</gene>
<accession>A0A1W2AXP1</accession>
<dbReference type="STRING" id="1122930.SAMN02745168_2030"/>
<evidence type="ECO:0000259" key="5">
    <source>
        <dbReference type="PROSITE" id="PS50977"/>
    </source>
</evidence>
<evidence type="ECO:0000256" key="2">
    <source>
        <dbReference type="ARBA" id="ARBA00023125"/>
    </source>
</evidence>
<dbReference type="PANTHER" id="PTHR47506:SF1">
    <property type="entry name" value="HTH-TYPE TRANSCRIPTIONAL REGULATOR YJDC"/>
    <property type="match status" value="1"/>
</dbReference>
<dbReference type="InterPro" id="IPR001647">
    <property type="entry name" value="HTH_TetR"/>
</dbReference>
<dbReference type="Proteomes" id="UP000192790">
    <property type="component" value="Unassembled WGS sequence"/>
</dbReference>
<dbReference type="OrthoDB" id="9812484at2"/>
<dbReference type="SUPFAM" id="SSF48498">
    <property type="entry name" value="Tetracyclin repressor-like, C-terminal domain"/>
    <property type="match status" value="1"/>
</dbReference>